<feature type="compositionally biased region" description="Polar residues" evidence="6">
    <location>
        <begin position="1896"/>
        <end position="1905"/>
    </location>
</feature>
<feature type="region of interest" description="Disordered" evidence="6">
    <location>
        <begin position="877"/>
        <end position="897"/>
    </location>
</feature>
<feature type="compositionally biased region" description="Basic and acidic residues" evidence="6">
    <location>
        <begin position="1678"/>
        <end position="1690"/>
    </location>
</feature>
<feature type="region of interest" description="Disordered" evidence="6">
    <location>
        <begin position="334"/>
        <end position="445"/>
    </location>
</feature>
<keyword evidence="8" id="KW-0732">Signal</keyword>
<organism evidence="10">
    <name type="scientific">Toxoplasma gondii (strain ATCC 50861 / VEG)</name>
    <dbReference type="NCBI Taxonomy" id="432359"/>
    <lineage>
        <taxon>Eukaryota</taxon>
        <taxon>Sar</taxon>
        <taxon>Alveolata</taxon>
        <taxon>Apicomplexa</taxon>
        <taxon>Conoidasida</taxon>
        <taxon>Coccidia</taxon>
        <taxon>Eucoccidiorida</taxon>
        <taxon>Eimeriorina</taxon>
        <taxon>Sarcocystidae</taxon>
        <taxon>Toxoplasma</taxon>
    </lineage>
</organism>
<dbReference type="SMART" id="SM00239">
    <property type="entry name" value="C2"/>
    <property type="match status" value="3"/>
</dbReference>
<feature type="region of interest" description="Disordered" evidence="6">
    <location>
        <begin position="2191"/>
        <end position="2234"/>
    </location>
</feature>
<dbReference type="InterPro" id="IPR037721">
    <property type="entry name" value="Ferlin"/>
</dbReference>
<keyword evidence="2 7" id="KW-0812">Transmembrane</keyword>
<reference evidence="10" key="1">
    <citation type="journal article" date="2015" name="PLoS ONE">
        <title>Comprehensive Evaluation of Toxoplasma gondii VEG and Neospora caninum LIV Genomes with Tachyzoite Stage Transcriptome and Proteome Defines Novel Transcript Features.</title>
        <authorList>
            <person name="Ramaprasad A."/>
            <person name="Mourier T."/>
            <person name="Naeem R."/>
            <person name="Malas T.B."/>
            <person name="Moussa E."/>
            <person name="Panigrahi A."/>
            <person name="Vermont S.J."/>
            <person name="Otto T.D."/>
            <person name="Wastling J."/>
            <person name="Pain A."/>
        </authorList>
    </citation>
    <scope>NUCLEOTIDE SEQUENCE</scope>
    <source>
        <strain evidence="10">VEG</strain>
    </source>
</reference>
<keyword evidence="5 7" id="KW-0472">Membrane</keyword>
<dbReference type="EMBL" id="LN714489">
    <property type="protein sequence ID" value="CEL71592.1"/>
    <property type="molecule type" value="Genomic_DNA"/>
</dbReference>
<accession>A0A0F7UU68</accession>
<feature type="compositionally biased region" description="Low complexity" evidence="6">
    <location>
        <begin position="544"/>
        <end position="559"/>
    </location>
</feature>
<evidence type="ECO:0000259" key="9">
    <source>
        <dbReference type="PROSITE" id="PS50004"/>
    </source>
</evidence>
<dbReference type="Pfam" id="PF00168">
    <property type="entry name" value="C2"/>
    <property type="match status" value="3"/>
</dbReference>
<gene>
    <name evidence="10" type="ORF">BN1205_050410</name>
</gene>
<dbReference type="InterPro" id="IPR035892">
    <property type="entry name" value="C2_domain_sf"/>
</dbReference>
<evidence type="ECO:0000256" key="3">
    <source>
        <dbReference type="ARBA" id="ARBA00022737"/>
    </source>
</evidence>
<evidence type="ECO:0000256" key="1">
    <source>
        <dbReference type="ARBA" id="ARBA00004167"/>
    </source>
</evidence>
<evidence type="ECO:0000256" key="6">
    <source>
        <dbReference type="SAM" id="MobiDB-lite"/>
    </source>
</evidence>
<dbReference type="PROSITE" id="PS50004">
    <property type="entry name" value="C2"/>
    <property type="match status" value="2"/>
</dbReference>
<feature type="region of interest" description="Disordered" evidence="6">
    <location>
        <begin position="2248"/>
        <end position="2302"/>
    </location>
</feature>
<feature type="region of interest" description="Disordered" evidence="6">
    <location>
        <begin position="1669"/>
        <end position="1691"/>
    </location>
</feature>
<feature type="signal peptide" evidence="8">
    <location>
        <begin position="1"/>
        <end position="16"/>
    </location>
</feature>
<dbReference type="GO" id="GO:0016020">
    <property type="term" value="C:membrane"/>
    <property type="evidence" value="ECO:0007669"/>
    <property type="project" value="UniProtKB-SubCell"/>
</dbReference>
<feature type="region of interest" description="Disordered" evidence="6">
    <location>
        <begin position="1371"/>
        <end position="1430"/>
    </location>
</feature>
<feature type="chain" id="PRO_5002523287" evidence="8">
    <location>
        <begin position="17"/>
        <end position="2799"/>
    </location>
</feature>
<feature type="compositionally biased region" description="Polar residues" evidence="6">
    <location>
        <begin position="2217"/>
        <end position="2226"/>
    </location>
</feature>
<feature type="compositionally biased region" description="Basic residues" evidence="6">
    <location>
        <begin position="431"/>
        <end position="441"/>
    </location>
</feature>
<evidence type="ECO:0000256" key="2">
    <source>
        <dbReference type="ARBA" id="ARBA00022692"/>
    </source>
</evidence>
<dbReference type="Gene3D" id="2.60.40.150">
    <property type="entry name" value="C2 domain"/>
    <property type="match status" value="2"/>
</dbReference>
<comment type="subcellular location">
    <subcellularLocation>
        <location evidence="1">Membrane</location>
        <topology evidence="1">Single-pass membrane protein</topology>
    </subcellularLocation>
</comment>
<evidence type="ECO:0000256" key="8">
    <source>
        <dbReference type="SAM" id="SignalP"/>
    </source>
</evidence>
<name>A0A0F7UU68_TOXGV</name>
<protein>
    <submittedName>
        <fullName evidence="10">C2 domain-containing protein</fullName>
    </submittedName>
</protein>
<feature type="compositionally biased region" description="Basic and acidic residues" evidence="6">
    <location>
        <begin position="341"/>
        <end position="360"/>
    </location>
</feature>
<dbReference type="GO" id="GO:0007009">
    <property type="term" value="P:plasma membrane organization"/>
    <property type="evidence" value="ECO:0007669"/>
    <property type="project" value="TreeGrafter"/>
</dbReference>
<evidence type="ECO:0000313" key="10">
    <source>
        <dbReference type="EMBL" id="CEL71592.1"/>
    </source>
</evidence>
<dbReference type="CDD" id="cd00030">
    <property type="entry name" value="C2"/>
    <property type="match status" value="1"/>
</dbReference>
<dbReference type="SUPFAM" id="SSF49562">
    <property type="entry name" value="C2 domain (Calcium/lipid-binding domain, CaLB)"/>
    <property type="match status" value="2"/>
</dbReference>
<keyword evidence="4 7" id="KW-1133">Transmembrane helix</keyword>
<feature type="compositionally biased region" description="Low complexity" evidence="6">
    <location>
        <begin position="1886"/>
        <end position="1895"/>
    </location>
</feature>
<evidence type="ECO:0000256" key="5">
    <source>
        <dbReference type="ARBA" id="ARBA00023136"/>
    </source>
</evidence>
<feature type="domain" description="C2" evidence="9">
    <location>
        <begin position="39"/>
        <end position="156"/>
    </location>
</feature>
<feature type="region of interest" description="Disordered" evidence="6">
    <location>
        <begin position="521"/>
        <end position="576"/>
    </location>
</feature>
<feature type="region of interest" description="Disordered" evidence="6">
    <location>
        <begin position="990"/>
        <end position="1022"/>
    </location>
</feature>
<feature type="compositionally biased region" description="Basic and acidic residues" evidence="6">
    <location>
        <begin position="531"/>
        <end position="542"/>
    </location>
</feature>
<proteinExistence type="predicted"/>
<evidence type="ECO:0000256" key="4">
    <source>
        <dbReference type="ARBA" id="ARBA00022989"/>
    </source>
</evidence>
<feature type="region of interest" description="Disordered" evidence="6">
    <location>
        <begin position="2725"/>
        <end position="2744"/>
    </location>
</feature>
<feature type="region of interest" description="Disordered" evidence="6">
    <location>
        <begin position="1886"/>
        <end position="1906"/>
    </location>
</feature>
<feature type="domain" description="C2" evidence="9">
    <location>
        <begin position="2308"/>
        <end position="2429"/>
    </location>
</feature>
<evidence type="ECO:0000256" key="7">
    <source>
        <dbReference type="SAM" id="Phobius"/>
    </source>
</evidence>
<dbReference type="PANTHER" id="PTHR12546:SF33">
    <property type="entry name" value="SPERM VESICLE FUSION PROTEIN FER-1"/>
    <property type="match status" value="1"/>
</dbReference>
<keyword evidence="3" id="KW-0677">Repeat</keyword>
<dbReference type="InterPro" id="IPR000008">
    <property type="entry name" value="C2_dom"/>
</dbReference>
<feature type="region of interest" description="Disordered" evidence="6">
    <location>
        <begin position="1273"/>
        <end position="1299"/>
    </location>
</feature>
<sequence length="2799" mass="311561">MTAFILMTAMSGRAAGGGGSCYPTTGVPSIFDACRTKLEAPNDKFVNTPPPQEGPLYLRMLCLSGTDLAPGDTSGSSDPYLDVRFGGQVFCSPPQTATLNPVWDYLVETEVKEPGVMRITIYDQDWGCQGDKLGDCEIQIPKTPMKIKKETIRLRHVLSPFLKKAPNSRINVLYHIVDRLDDQPDLLELSKQMGENGGEAASPQDYTVRVFILESGHLSVPEDSLSAIRVSLSDKSQLTGLGRPEGFRFAYGPRGAGSQLSFFLYNSTIEDLIQNRLKLEWILRKGNEDDLDAAKSLYLQRHTRDENSVPVTSVRVNIQDPIAEAVAEERKQVANLSHGTGNEDKKQEGQDGEVEGERLAQARHSSAAEVAAPTAEARDNSDLKTQNAKSKNKASKEKQTEAPFHGVPIDKEKTPQRSNNSKYEDELTLRRRDKKERRRAHTGQPESQFLPFGAWEFPLDEIRDFCVEAKVCAWAARAILLSASGMGVGEVLLHVDIFTAKETPRELVDLYHFPPPVQRGLAVRPPNLQKKKLEPSTLRARDSTAQAQEAAQENEAAPTTEEEKSKQRAHAPVRRPKDRDGTYYVYIYGDFFPKTDKNYNRCQWDNSDPFVVVSSPNCTDKTNSWSTTVKSNRQRECVWDPVPIRMPKNSRKQKLVLDVYDSDSPLLFGNSLLKEQVGSLRLLRANLGRTTWLHMYGGSFEGARGEFNSMMLKGGLDPPSTYHGSLCVLVDNKRMRRQDWPPFPDKVGLPVRIEVQLARGLYLPGMYRQREVSLLVQVAGCLLELPDDADTEKRKRVGFLGLQTTQRRTLTRDLEGLRSSRDMNDIPDANFDLLEFPGYVNSRGILRLYNWSKPRGEMEGRSVEAYQRAGAGDSGYAERNAARDSLTGGDPCPQHGSCPSRLENDIDYPESLLNAWVKRISEPVYLLPKVQWVYLYIVAVGEEDIPPRLFCRLPLQGSGRVKRFLEGTFRTSADDKSWPPPQALLKAKERGMTRASFDNDDVSPAVDAPAGRDPAGEPAPPHPAVLLSERGPGFLGRESSTFRDSGSLASQAKIPEKMKWAQIHWDQSVTPLPPSWFPSTFAGCLLGQARAIITDDPARFASLGEPSASSVPEPPIGPTLRESAQELVVCDDWELESVPRPEERAVMCGVDRITRRQGHVGSRIEFESLLAGFVSDSAWCRSVANKAVSPLYRRVYFHADMLQARNLPALDPDASVNPWWTIEVETEIVKFVPERRIDKELKILGSTANPSFLARTAVPVFLYMAPSLNSKALGPRSGQETAEASGARSRGDASVSLESSSTITDRSLAVPASPKRASMPCFVDLLLPPPPVVVRLFDIDVLESGDLEKKLISIVVDWDPANLDERQRTVGDHLRHQEATPPKLRQVSCEGGGDEREDRGKRLNASGGAHRDPREEREEDSQTDPNFDNEPVWYSLQDNQQLSFDVLERSVTLTNTWRAKPRLLASVGFSASACSPLADHLTSVAEQHWMAAFNGVKSEPGAWRVVESSRAVSPALASQPEWAVYKLSAPEAVNRGETIQLLYYEVDVDLLGIRVVEGGGLEPSDYVLKVSSFWLDDPDTPLEFLLSGEDFPGPNVVCQFTDQPLKQKLRRKTVSIPDSSRFRNSNQVVLPMRSAGITTVPGQWVGARISPPLFVTPYLPYLQALSPAKQRAQTQEQDAQRLSHEEDSALVHRHRTARDVRSVLPDINFRLIRRGGGDVASLSISLNEYLNFPQGETAIQLQILSPQLAKLPPPNVDRDIMTHYVFSELPCTTAANVDVLIECFAEATGDLLYDDDLLVGRMLTDHDVFFIRDPDAEGIIIHTFNADDYFVGYHDKRNTPFKEPALKVSDVTDPGPSVGQYLDTMSVFKGQNGEKTAFIRAVTQTTTTQNQAAPQESSTSESAADQSRVRAALRTWIRKVGHRSDPAQIGSCLLARLQILQTVYKTKPRSKSRRNKATLPRKSSFDRDFEGIYNMVNIYARHEGVVVWTNDQCDEGSTEKLFRRAGELILIFQSIHDRQFHRVSVPSFDIRYPAENGFFILDSITENFEDLKKMALEQTMLRKVAQMKLLKRHSLSGESEEATALNVEIQELQHSIDALAPLVGGYLKTASRRAGFSQPLPVRRGQLVCRMKKFETMFDRTQTRIWYEPFGLLPPSNLSDYLKWGKEETKIAQLKGWVKVTNVTEQEALVRQEASGVRSGSNLSTRKRLLPLDDSGPLTSANSRLSAPQPDEASVSFHNCRVRGSSSLAWEPNARGNREHGGRSEERNDSSSTHRDEPRSKTGGGTFPVDSESDAGSTSPNACWNARDIKAPIVTIAPPMQRWIVQTVVVHAYILTGRNLLNVDWWGKSDPFLRLSIGDQAVTSEKVFSNNDSPDFYEHFVFTVLIPGAAKLKIAVMDKGDMLAADSTIGEAIIDLEERWLALKSTKPKKIQTEEQLISKDKEMFLPPLQAFPLEYVTLQKSREDDDFGVSCGTLRCMVDLVVDGAPYEPLVVNDLGSTHAFELRVVIWDVADISVFKGASGERNDLKVRMELFLTGIDLQDTYEVYYTDVHLFAKTTATYNWRIVKKVNLPVAALSLKFALIDNNAVYDDDTLYAPESLSLDALTHTTVTKIRTDEALLDPLDYTIGFDEPMGQGMVEMWCQSYWCAPFEAMGCPTAVTSCCNRRDMDDDFFGSPPQPAPFSSWLKLVCCGRTGYLRRERMTTHSPAHLHCTVALIPQDVAEAHPAGQGRSAPDALPEPTDRPSPNLMFTDPVAYLNLVVGQQTCALIKASTACFCGVLFLVIIAFVVAVIVIAARMP</sequence>
<dbReference type="PANTHER" id="PTHR12546">
    <property type="entry name" value="FER-1-LIKE"/>
    <property type="match status" value="1"/>
</dbReference>
<feature type="compositionally biased region" description="Basic and acidic residues" evidence="6">
    <location>
        <begin position="2256"/>
        <end position="2280"/>
    </location>
</feature>
<feature type="transmembrane region" description="Helical" evidence="7">
    <location>
        <begin position="2771"/>
        <end position="2796"/>
    </location>
</feature>